<organism evidence="2 3">
    <name type="scientific">Acanthoscelides obtectus</name>
    <name type="common">Bean weevil</name>
    <name type="synonym">Bruchus obtectus</name>
    <dbReference type="NCBI Taxonomy" id="200917"/>
    <lineage>
        <taxon>Eukaryota</taxon>
        <taxon>Metazoa</taxon>
        <taxon>Ecdysozoa</taxon>
        <taxon>Arthropoda</taxon>
        <taxon>Hexapoda</taxon>
        <taxon>Insecta</taxon>
        <taxon>Pterygota</taxon>
        <taxon>Neoptera</taxon>
        <taxon>Endopterygota</taxon>
        <taxon>Coleoptera</taxon>
        <taxon>Polyphaga</taxon>
        <taxon>Cucujiformia</taxon>
        <taxon>Chrysomeloidea</taxon>
        <taxon>Chrysomelidae</taxon>
        <taxon>Bruchinae</taxon>
        <taxon>Bruchini</taxon>
        <taxon>Acanthoscelides</taxon>
    </lineage>
</organism>
<feature type="region of interest" description="Disordered" evidence="1">
    <location>
        <begin position="1"/>
        <end position="90"/>
    </location>
</feature>
<sequence>MIDARRCPFAPAPQVQPCRRSPPPPPISRSPLPPSVTPTRPTVPRPNSWKEAPRSSNACTFTWGRNSRQPFSARTRRKNRSKVRDIYNFL</sequence>
<evidence type="ECO:0000256" key="1">
    <source>
        <dbReference type="SAM" id="MobiDB-lite"/>
    </source>
</evidence>
<accession>A0A9P0LZ27</accession>
<proteinExistence type="predicted"/>
<keyword evidence="3" id="KW-1185">Reference proteome</keyword>
<dbReference type="AlphaFoldDB" id="A0A9P0LZ27"/>
<comment type="caution">
    <text evidence="2">The sequence shown here is derived from an EMBL/GenBank/DDBJ whole genome shotgun (WGS) entry which is preliminary data.</text>
</comment>
<dbReference type="EMBL" id="CAKOFQ010007813">
    <property type="protein sequence ID" value="CAH2008499.1"/>
    <property type="molecule type" value="Genomic_DNA"/>
</dbReference>
<evidence type="ECO:0000313" key="3">
    <source>
        <dbReference type="Proteomes" id="UP001152888"/>
    </source>
</evidence>
<feature type="compositionally biased region" description="Pro residues" evidence="1">
    <location>
        <begin position="20"/>
        <end position="44"/>
    </location>
</feature>
<feature type="compositionally biased region" description="Polar residues" evidence="1">
    <location>
        <begin position="54"/>
        <end position="72"/>
    </location>
</feature>
<name>A0A9P0LZ27_ACAOB</name>
<evidence type="ECO:0000313" key="2">
    <source>
        <dbReference type="EMBL" id="CAH2008499.1"/>
    </source>
</evidence>
<gene>
    <name evidence="2" type="ORF">ACAOBT_LOCUS30278</name>
</gene>
<protein>
    <submittedName>
        <fullName evidence="2">Uncharacterized protein</fullName>
    </submittedName>
</protein>
<reference evidence="2" key="1">
    <citation type="submission" date="2022-03" db="EMBL/GenBank/DDBJ databases">
        <authorList>
            <person name="Sayadi A."/>
        </authorList>
    </citation>
    <scope>NUCLEOTIDE SEQUENCE</scope>
</reference>
<dbReference type="Proteomes" id="UP001152888">
    <property type="component" value="Unassembled WGS sequence"/>
</dbReference>